<organism evidence="3 4">
    <name type="scientific">Prevotella intermedia</name>
    <dbReference type="NCBI Taxonomy" id="28131"/>
    <lineage>
        <taxon>Bacteria</taxon>
        <taxon>Pseudomonadati</taxon>
        <taxon>Bacteroidota</taxon>
        <taxon>Bacteroidia</taxon>
        <taxon>Bacteroidales</taxon>
        <taxon>Prevotellaceae</taxon>
        <taxon>Prevotella</taxon>
    </lineage>
</organism>
<proteinExistence type="predicted"/>
<evidence type="ECO:0000256" key="2">
    <source>
        <dbReference type="SAM" id="Phobius"/>
    </source>
</evidence>
<dbReference type="Gene3D" id="3.10.450.50">
    <property type="match status" value="1"/>
</dbReference>
<feature type="region of interest" description="Disordered" evidence="1">
    <location>
        <begin position="59"/>
        <end position="78"/>
    </location>
</feature>
<evidence type="ECO:0000313" key="4">
    <source>
        <dbReference type="Proteomes" id="UP000219058"/>
    </source>
</evidence>
<dbReference type="Proteomes" id="UP000219058">
    <property type="component" value="Unassembled WGS sequence"/>
</dbReference>
<name>A0A2A6ECN7_PREIN</name>
<evidence type="ECO:0000256" key="1">
    <source>
        <dbReference type="SAM" id="MobiDB-lite"/>
    </source>
</evidence>
<keyword evidence="2" id="KW-0472">Membrane</keyword>
<keyword evidence="2" id="KW-1133">Transmembrane helix</keyword>
<dbReference type="AlphaFoldDB" id="A0A2A6ECN7"/>
<evidence type="ECO:0000313" key="3">
    <source>
        <dbReference type="EMBL" id="PDP58728.1"/>
    </source>
</evidence>
<accession>A0A2A6ECN7</accession>
<comment type="caution">
    <text evidence="3">The sequence shown here is derived from an EMBL/GenBank/DDBJ whole genome shotgun (WGS) entry which is preliminary data.</text>
</comment>
<dbReference type="EMBL" id="NSLY01000037">
    <property type="protein sequence ID" value="PDP58728.1"/>
    <property type="molecule type" value="Genomic_DNA"/>
</dbReference>
<dbReference type="RefSeq" id="WP_097551044.1">
    <property type="nucleotide sequence ID" value="NZ_NSLY01000037.1"/>
</dbReference>
<keyword evidence="2" id="KW-0812">Transmembrane</keyword>
<sequence>MGDNNQMKTCPYCGNSIRYVAKKCRFCGEWLDEEQRNIHQKPVPKLAGNVVSGEAKELEETSKQEINQTNKETEEHVKHSHKNVNGLLGTRKLIGCFGVGFLVVVILAIIGGLSGETSTPKKETDKSFYTDSSTVLAEAEQMLSDATTETTVEDNGFEDVEAKIELHVMYKDIFAHLEEEDRLIKKYFTNDFQEIWQRVKRYDAVNHKGEIGCIDYNIFTQDQDPNSKDYIEVQNVVLSKDEKGKLKATAKVEIIDPAGPIHKEVDIILMKKGSKWRIDDIVSINGGSLKSTMKNYLINDPNY</sequence>
<evidence type="ECO:0008006" key="5">
    <source>
        <dbReference type="Google" id="ProtNLM"/>
    </source>
</evidence>
<reference evidence="3 4" key="1">
    <citation type="submission" date="2017-09" db="EMBL/GenBank/DDBJ databases">
        <title>Phase variable restriction modification systems are present in the genome sequences of periodontal pathogens Prevotella intermedia, Tannerella forsythia and Porphyromonas gingivalis.</title>
        <authorList>
            <person name="Haigh R.D."/>
            <person name="Crawford L."/>
            <person name="Ralph J."/>
            <person name="Wanford J."/>
            <person name="Vartoukian S.R."/>
            <person name="Hijazib K."/>
            <person name="Wade W."/>
            <person name="Oggioni M.R."/>
        </authorList>
    </citation>
    <scope>NUCLEOTIDE SEQUENCE [LARGE SCALE GENOMIC DNA]</scope>
    <source>
        <strain evidence="3 4">WW2834</strain>
    </source>
</reference>
<protein>
    <recommendedName>
        <fullName evidence="5">Zinc ribbon domain-containing protein</fullName>
    </recommendedName>
</protein>
<feature type="transmembrane region" description="Helical" evidence="2">
    <location>
        <begin position="93"/>
        <end position="113"/>
    </location>
</feature>
<gene>
    <name evidence="3" type="ORF">CLI71_10680</name>
</gene>